<dbReference type="EMBL" id="CADCTZ010000237">
    <property type="protein sequence ID" value="CAA9323620.1"/>
    <property type="molecule type" value="Genomic_DNA"/>
</dbReference>
<reference evidence="1" key="1">
    <citation type="submission" date="2020-02" db="EMBL/GenBank/DDBJ databases">
        <authorList>
            <person name="Meier V. D."/>
        </authorList>
    </citation>
    <scope>NUCLEOTIDE SEQUENCE</scope>
    <source>
        <strain evidence="1">AVDCRST_MAG84</strain>
    </source>
</reference>
<organism evidence="1">
    <name type="scientific">uncultured Microcoleus sp</name>
    <dbReference type="NCBI Taxonomy" id="259945"/>
    <lineage>
        <taxon>Bacteria</taxon>
        <taxon>Bacillati</taxon>
        <taxon>Cyanobacteriota</taxon>
        <taxon>Cyanophyceae</taxon>
        <taxon>Oscillatoriophycideae</taxon>
        <taxon>Oscillatoriales</taxon>
        <taxon>Microcoleaceae</taxon>
        <taxon>Microcoleus</taxon>
        <taxon>environmental samples</taxon>
    </lineage>
</organism>
<protein>
    <submittedName>
        <fullName evidence="1">Uncharacterized protein</fullName>
    </submittedName>
</protein>
<dbReference type="AlphaFoldDB" id="A0A6J4L5J0"/>
<sequence>MIFPDEKNSPVCRKVPTANMVEAQITAWQADSGIFPIGRDAQTPVFQALDETQ</sequence>
<evidence type="ECO:0000313" key="1">
    <source>
        <dbReference type="EMBL" id="CAA9323620.1"/>
    </source>
</evidence>
<proteinExistence type="predicted"/>
<name>A0A6J4L5J0_9CYAN</name>
<gene>
    <name evidence="1" type="ORF">AVDCRST_MAG84-1504</name>
</gene>
<accession>A0A6J4L5J0</accession>